<evidence type="ECO:0000256" key="4">
    <source>
        <dbReference type="ARBA" id="ARBA00023239"/>
    </source>
</evidence>
<evidence type="ECO:0000256" key="2">
    <source>
        <dbReference type="ARBA" id="ARBA00022723"/>
    </source>
</evidence>
<keyword evidence="2" id="KW-0479">Metal-binding</keyword>
<dbReference type="PANTHER" id="PTHR11236">
    <property type="entry name" value="AMINOBENZOATE/ANTHRANILATE SYNTHASE"/>
    <property type="match status" value="1"/>
</dbReference>
<dbReference type="Pfam" id="PF00425">
    <property type="entry name" value="Chorismate_bind"/>
    <property type="match status" value="1"/>
</dbReference>
<reference evidence="6" key="1">
    <citation type="journal article" date="2014" name="Front. Microbiol.">
        <title>High frequency of phylogenetically diverse reductive dehalogenase-homologous genes in deep subseafloor sedimentary metagenomes.</title>
        <authorList>
            <person name="Kawai M."/>
            <person name="Futagami T."/>
            <person name="Toyoda A."/>
            <person name="Takaki Y."/>
            <person name="Nishi S."/>
            <person name="Hori S."/>
            <person name="Arai W."/>
            <person name="Tsubouchi T."/>
            <person name="Morono Y."/>
            <person name="Uchiyama I."/>
            <person name="Ito T."/>
            <person name="Fujiyama A."/>
            <person name="Inagaki F."/>
            <person name="Takami H."/>
        </authorList>
    </citation>
    <scope>NUCLEOTIDE SEQUENCE</scope>
    <source>
        <strain evidence="6">Expedition CK06-06</strain>
    </source>
</reference>
<dbReference type="PANTHER" id="PTHR11236:SF48">
    <property type="entry name" value="ISOCHORISMATE SYNTHASE MENF"/>
    <property type="match status" value="1"/>
</dbReference>
<organism evidence="6">
    <name type="scientific">marine sediment metagenome</name>
    <dbReference type="NCBI Taxonomy" id="412755"/>
    <lineage>
        <taxon>unclassified sequences</taxon>
        <taxon>metagenomes</taxon>
        <taxon>ecological metagenomes</taxon>
    </lineage>
</organism>
<dbReference type="InterPro" id="IPR015890">
    <property type="entry name" value="Chorismate_C"/>
</dbReference>
<dbReference type="GO" id="GO:0016829">
    <property type="term" value="F:lyase activity"/>
    <property type="evidence" value="ECO:0007669"/>
    <property type="project" value="UniProtKB-KW"/>
</dbReference>
<dbReference type="Gene3D" id="3.60.120.10">
    <property type="entry name" value="Anthranilate synthase"/>
    <property type="match status" value="1"/>
</dbReference>
<dbReference type="GO" id="GO:0046872">
    <property type="term" value="F:metal ion binding"/>
    <property type="evidence" value="ECO:0007669"/>
    <property type="project" value="UniProtKB-KW"/>
</dbReference>
<comment type="caution">
    <text evidence="6">The sequence shown here is derived from an EMBL/GenBank/DDBJ whole genome shotgun (WGS) entry which is preliminary data.</text>
</comment>
<dbReference type="GO" id="GO:0000162">
    <property type="term" value="P:L-tryptophan biosynthetic process"/>
    <property type="evidence" value="ECO:0007669"/>
    <property type="project" value="TreeGrafter"/>
</dbReference>
<evidence type="ECO:0000259" key="5">
    <source>
        <dbReference type="Pfam" id="PF00425"/>
    </source>
</evidence>
<proteinExistence type="predicted"/>
<name>X1TMS5_9ZZZZ</name>
<protein>
    <recommendedName>
        <fullName evidence="5">Chorismate-utilising enzyme C-terminal domain-containing protein</fullName>
    </recommendedName>
</protein>
<dbReference type="PRINTS" id="PR00095">
    <property type="entry name" value="ANTSNTHASEI"/>
</dbReference>
<dbReference type="AlphaFoldDB" id="X1TMS5"/>
<sequence length="177" mass="19827">MRGKNAHEDSKLEEELLADPKERAEHIMLVDLGRNDVGRVSEFDSVEVKEFMRIEKYSHVMHIVSDIVGKLSRSKDEYDVVRASFPAGTVTGAPKIRAMEIIDELENKKRGPYAGCVGYFSFSGNVDTCITIRTILVKEDKAYIQAGAGIVADSRPEREYQETLNKAMAMIKAIEEA</sequence>
<dbReference type="InterPro" id="IPR005801">
    <property type="entry name" value="ADC_synthase"/>
</dbReference>
<gene>
    <name evidence="6" type="ORF">S12H4_36046</name>
</gene>
<comment type="cofactor">
    <cofactor evidence="1">
        <name>Mg(2+)</name>
        <dbReference type="ChEBI" id="CHEBI:18420"/>
    </cofactor>
</comment>
<keyword evidence="4" id="KW-0456">Lyase</keyword>
<dbReference type="InterPro" id="IPR019999">
    <property type="entry name" value="Anth_synth_I-like"/>
</dbReference>
<evidence type="ECO:0000256" key="1">
    <source>
        <dbReference type="ARBA" id="ARBA00001946"/>
    </source>
</evidence>
<keyword evidence="3" id="KW-0460">Magnesium</keyword>
<evidence type="ECO:0000256" key="3">
    <source>
        <dbReference type="ARBA" id="ARBA00022842"/>
    </source>
</evidence>
<dbReference type="SUPFAM" id="SSF56322">
    <property type="entry name" value="ADC synthase"/>
    <property type="match status" value="1"/>
</dbReference>
<accession>X1TMS5</accession>
<evidence type="ECO:0000313" key="6">
    <source>
        <dbReference type="EMBL" id="GAI88870.1"/>
    </source>
</evidence>
<feature type="domain" description="Chorismate-utilising enzyme C-terminal" evidence="5">
    <location>
        <begin position="2"/>
        <end position="166"/>
    </location>
</feature>
<dbReference type="EMBL" id="BARW01021459">
    <property type="protein sequence ID" value="GAI88870.1"/>
    <property type="molecule type" value="Genomic_DNA"/>
</dbReference>